<sequence>MRIWKRVVPEELINAFRQASWIWAAGDALFNAPAGLDEGRAFRFTFPSPQGMRATSALIMMTVDNEYVFYVNGNFVGHARNWTTAETYAVNLHPTLNVFAVWGHNYFSKQGGDGPAGVIVAIQITFADGTTSTLSSDESWKAIRAVPDGFSLPSFDDSQWNKTMVLAKNGSGPWGSRVTVDVDSVLSPPPIHPMPISFKLSPTTTSSALISEASSLIAPLTVPVPTASTPITPEMSGPSHSSVLRVPVGIIVGSVVGGIVMLLLIVVLFLWLRARDKLRRRGIDIAAKMVPFDIGPRRPPGYDVPIFVHVPRRGLKCPKTALRFFDRAFMMAIFA</sequence>
<dbReference type="Gene3D" id="2.60.120.260">
    <property type="entry name" value="Galactose-binding domain-like"/>
    <property type="match status" value="1"/>
</dbReference>
<gene>
    <name evidence="2" type="ORF">BDZ94DRAFT_1309321</name>
</gene>
<feature type="transmembrane region" description="Helical" evidence="1">
    <location>
        <begin position="248"/>
        <end position="272"/>
    </location>
</feature>
<keyword evidence="1" id="KW-1133">Transmembrane helix</keyword>
<comment type="caution">
    <text evidence="2">The sequence shown here is derived from an EMBL/GenBank/DDBJ whole genome shotgun (WGS) entry which is preliminary data.</text>
</comment>
<evidence type="ECO:0000313" key="3">
    <source>
        <dbReference type="Proteomes" id="UP000807353"/>
    </source>
</evidence>
<evidence type="ECO:0000313" key="2">
    <source>
        <dbReference type="EMBL" id="KAF9462788.1"/>
    </source>
</evidence>
<keyword evidence="3" id="KW-1185">Reference proteome</keyword>
<evidence type="ECO:0000256" key="1">
    <source>
        <dbReference type="SAM" id="Phobius"/>
    </source>
</evidence>
<keyword evidence="1" id="KW-0812">Transmembrane</keyword>
<dbReference type="EMBL" id="MU150268">
    <property type="protein sequence ID" value="KAF9462788.1"/>
    <property type="molecule type" value="Genomic_DNA"/>
</dbReference>
<organism evidence="2 3">
    <name type="scientific">Collybia nuda</name>
    <dbReference type="NCBI Taxonomy" id="64659"/>
    <lineage>
        <taxon>Eukaryota</taxon>
        <taxon>Fungi</taxon>
        <taxon>Dikarya</taxon>
        <taxon>Basidiomycota</taxon>
        <taxon>Agaricomycotina</taxon>
        <taxon>Agaricomycetes</taxon>
        <taxon>Agaricomycetidae</taxon>
        <taxon>Agaricales</taxon>
        <taxon>Tricholomatineae</taxon>
        <taxon>Clitocybaceae</taxon>
        <taxon>Collybia</taxon>
    </lineage>
</organism>
<proteinExistence type="predicted"/>
<name>A0A9P6CJG3_9AGAR</name>
<dbReference type="OrthoDB" id="3062325at2759"/>
<evidence type="ECO:0008006" key="4">
    <source>
        <dbReference type="Google" id="ProtNLM"/>
    </source>
</evidence>
<dbReference type="AlphaFoldDB" id="A0A9P6CJG3"/>
<keyword evidence="1" id="KW-0472">Membrane</keyword>
<dbReference type="Proteomes" id="UP000807353">
    <property type="component" value="Unassembled WGS sequence"/>
</dbReference>
<accession>A0A9P6CJG3</accession>
<reference evidence="2" key="1">
    <citation type="submission" date="2020-11" db="EMBL/GenBank/DDBJ databases">
        <authorList>
            <consortium name="DOE Joint Genome Institute"/>
            <person name="Ahrendt S."/>
            <person name="Riley R."/>
            <person name="Andreopoulos W."/>
            <person name="Labutti K."/>
            <person name="Pangilinan J."/>
            <person name="Ruiz-Duenas F.J."/>
            <person name="Barrasa J.M."/>
            <person name="Sanchez-Garcia M."/>
            <person name="Camarero S."/>
            <person name="Miyauchi S."/>
            <person name="Serrano A."/>
            <person name="Linde D."/>
            <person name="Babiker R."/>
            <person name="Drula E."/>
            <person name="Ayuso-Fernandez I."/>
            <person name="Pacheco R."/>
            <person name="Padilla G."/>
            <person name="Ferreira P."/>
            <person name="Barriuso J."/>
            <person name="Kellner H."/>
            <person name="Castanera R."/>
            <person name="Alfaro M."/>
            <person name="Ramirez L."/>
            <person name="Pisabarro A.G."/>
            <person name="Kuo A."/>
            <person name="Tritt A."/>
            <person name="Lipzen A."/>
            <person name="He G."/>
            <person name="Yan M."/>
            <person name="Ng V."/>
            <person name="Cullen D."/>
            <person name="Martin F."/>
            <person name="Rosso M.-N."/>
            <person name="Henrissat B."/>
            <person name="Hibbett D."/>
            <person name="Martinez A.T."/>
            <person name="Grigoriev I.V."/>
        </authorList>
    </citation>
    <scope>NUCLEOTIDE SEQUENCE</scope>
    <source>
        <strain evidence="2">CBS 247.69</strain>
    </source>
</reference>
<protein>
    <recommendedName>
        <fullName evidence="4">Lectin</fullName>
    </recommendedName>
</protein>